<dbReference type="GeneID" id="68100449"/>
<keyword evidence="2" id="KW-1185">Reference proteome</keyword>
<accession>A0AA88GG52</accession>
<evidence type="ECO:0000313" key="2">
    <source>
        <dbReference type="Proteomes" id="UP000816034"/>
    </source>
</evidence>
<proteinExistence type="predicted"/>
<organism evidence="1 2">
    <name type="scientific">Naegleria lovaniensis</name>
    <name type="common">Amoeba</name>
    <dbReference type="NCBI Taxonomy" id="51637"/>
    <lineage>
        <taxon>Eukaryota</taxon>
        <taxon>Discoba</taxon>
        <taxon>Heterolobosea</taxon>
        <taxon>Tetramitia</taxon>
        <taxon>Eutetramitia</taxon>
        <taxon>Vahlkampfiidae</taxon>
        <taxon>Naegleria</taxon>
    </lineage>
</organism>
<dbReference type="EMBL" id="PYSW02000031">
    <property type="protein sequence ID" value="KAG2378847.1"/>
    <property type="molecule type" value="Genomic_DNA"/>
</dbReference>
<sequence length="80" mass="9054">MSDLTLKDFVRDVFVKSVDSIEHSVVGDLVSYECPNCHKTQHIKDYEGNVVEGLTCPACHCRIEPIEEEEEESSANLEKK</sequence>
<dbReference type="SUPFAM" id="SSF48695">
    <property type="entry name" value="Multiheme cytochromes"/>
    <property type="match status" value="1"/>
</dbReference>
<dbReference type="AlphaFoldDB" id="A0AA88GG52"/>
<gene>
    <name evidence="1" type="ORF">C9374_007995</name>
</gene>
<dbReference type="Proteomes" id="UP000816034">
    <property type="component" value="Unassembled WGS sequence"/>
</dbReference>
<dbReference type="RefSeq" id="XP_044546109.1">
    <property type="nucleotide sequence ID" value="XM_044698021.1"/>
</dbReference>
<protein>
    <submittedName>
        <fullName evidence="1">Uncharacterized protein</fullName>
    </submittedName>
</protein>
<evidence type="ECO:0000313" key="1">
    <source>
        <dbReference type="EMBL" id="KAG2378847.1"/>
    </source>
</evidence>
<reference evidence="1 2" key="1">
    <citation type="journal article" date="2018" name="BMC Genomics">
        <title>The genome of Naegleria lovaniensis, the basis for a comparative approach to unravel pathogenicity factors of the human pathogenic amoeba N. fowleri.</title>
        <authorList>
            <person name="Liechti N."/>
            <person name="Schurch N."/>
            <person name="Bruggmann R."/>
            <person name="Wittwer M."/>
        </authorList>
    </citation>
    <scope>NUCLEOTIDE SEQUENCE [LARGE SCALE GENOMIC DNA]</scope>
    <source>
        <strain evidence="1 2">ATCC 30569</strain>
    </source>
</reference>
<name>A0AA88GG52_NAELO</name>
<comment type="caution">
    <text evidence="1">The sequence shown here is derived from an EMBL/GenBank/DDBJ whole genome shotgun (WGS) entry which is preliminary data.</text>
</comment>
<dbReference type="InterPro" id="IPR036280">
    <property type="entry name" value="Multihaem_cyt_sf"/>
</dbReference>